<dbReference type="EMBL" id="QJKJ01016827">
    <property type="protein sequence ID" value="RDX60497.1"/>
    <property type="molecule type" value="Genomic_DNA"/>
</dbReference>
<feature type="compositionally biased region" description="Basic and acidic residues" evidence="1">
    <location>
        <begin position="145"/>
        <end position="156"/>
    </location>
</feature>
<feature type="compositionally biased region" description="Basic and acidic residues" evidence="1">
    <location>
        <begin position="172"/>
        <end position="182"/>
    </location>
</feature>
<protein>
    <submittedName>
        <fullName evidence="2">Uncharacterized protein</fullName>
    </submittedName>
</protein>
<dbReference type="AlphaFoldDB" id="A0A371E3E4"/>
<organism evidence="2 3">
    <name type="scientific">Mucuna pruriens</name>
    <name type="common">Velvet bean</name>
    <name type="synonym">Dolichos pruriens</name>
    <dbReference type="NCBI Taxonomy" id="157652"/>
    <lineage>
        <taxon>Eukaryota</taxon>
        <taxon>Viridiplantae</taxon>
        <taxon>Streptophyta</taxon>
        <taxon>Embryophyta</taxon>
        <taxon>Tracheophyta</taxon>
        <taxon>Spermatophyta</taxon>
        <taxon>Magnoliopsida</taxon>
        <taxon>eudicotyledons</taxon>
        <taxon>Gunneridae</taxon>
        <taxon>Pentapetalae</taxon>
        <taxon>rosids</taxon>
        <taxon>fabids</taxon>
        <taxon>Fabales</taxon>
        <taxon>Fabaceae</taxon>
        <taxon>Papilionoideae</taxon>
        <taxon>50 kb inversion clade</taxon>
        <taxon>NPAAA clade</taxon>
        <taxon>indigoferoid/millettioid clade</taxon>
        <taxon>Phaseoleae</taxon>
        <taxon>Mucuna</taxon>
    </lineage>
</organism>
<sequence length="218" mass="25453">MKSQSIKKYLTRFNSVTVQVNDPDQNRLAPGRVQGTFAPKQGPQGKANPQQGGKYKPMADVTHFIPLKFGRYQILREVYHINLLEIPLPIKCQLGPARDEWCEFHHDHRHTTKNYKTMKSQIEKLIHEGHLSHFVHTQMDMKAKEHNHPQLDRVEGQEPTEDLTNLASPRNHNNDIKRGHKHRDDYIREKKVHPLDNDSTSQSHLPSRFGHLFLIYEL</sequence>
<evidence type="ECO:0000313" key="3">
    <source>
        <dbReference type="Proteomes" id="UP000257109"/>
    </source>
</evidence>
<feature type="non-terminal residue" evidence="2">
    <location>
        <position position="1"/>
    </location>
</feature>
<evidence type="ECO:0000256" key="1">
    <source>
        <dbReference type="SAM" id="MobiDB-lite"/>
    </source>
</evidence>
<feature type="region of interest" description="Disordered" evidence="1">
    <location>
        <begin position="145"/>
        <end position="182"/>
    </location>
</feature>
<feature type="region of interest" description="Disordered" evidence="1">
    <location>
        <begin position="33"/>
        <end position="54"/>
    </location>
</feature>
<dbReference type="Proteomes" id="UP000257109">
    <property type="component" value="Unassembled WGS sequence"/>
</dbReference>
<comment type="caution">
    <text evidence="2">The sequence shown here is derived from an EMBL/GenBank/DDBJ whole genome shotgun (WGS) entry which is preliminary data.</text>
</comment>
<proteinExistence type="predicted"/>
<feature type="compositionally biased region" description="Polar residues" evidence="1">
    <location>
        <begin position="162"/>
        <end position="171"/>
    </location>
</feature>
<name>A0A371E3E4_MUCPR</name>
<gene>
    <name evidence="2" type="ORF">CR513_61356</name>
</gene>
<reference evidence="2" key="1">
    <citation type="submission" date="2018-05" db="EMBL/GenBank/DDBJ databases">
        <title>Draft genome of Mucuna pruriens seed.</title>
        <authorList>
            <person name="Nnadi N.E."/>
            <person name="Vos R."/>
            <person name="Hasami M.H."/>
            <person name="Devisetty U.K."/>
            <person name="Aguiy J.C."/>
        </authorList>
    </citation>
    <scope>NUCLEOTIDE SEQUENCE [LARGE SCALE GENOMIC DNA]</scope>
    <source>
        <strain evidence="2">JCA_2017</strain>
    </source>
</reference>
<accession>A0A371E3E4</accession>
<evidence type="ECO:0000313" key="2">
    <source>
        <dbReference type="EMBL" id="RDX60497.1"/>
    </source>
</evidence>
<dbReference type="OrthoDB" id="1740536at2759"/>
<keyword evidence="3" id="KW-1185">Reference proteome</keyword>